<proteinExistence type="predicted"/>
<evidence type="ECO:0000313" key="3">
    <source>
        <dbReference type="Proteomes" id="UP001529510"/>
    </source>
</evidence>
<name>A0ABD0NNX9_CIRMR</name>
<dbReference type="AlphaFoldDB" id="A0ABD0NNX9"/>
<feature type="compositionally biased region" description="Basic and acidic residues" evidence="1">
    <location>
        <begin position="9"/>
        <end position="23"/>
    </location>
</feature>
<accession>A0ABD0NNX9</accession>
<protein>
    <submittedName>
        <fullName evidence="2">Uncharacterized protein</fullName>
    </submittedName>
</protein>
<dbReference type="Proteomes" id="UP001529510">
    <property type="component" value="Unassembled WGS sequence"/>
</dbReference>
<evidence type="ECO:0000256" key="1">
    <source>
        <dbReference type="SAM" id="MobiDB-lite"/>
    </source>
</evidence>
<feature type="region of interest" description="Disordered" evidence="1">
    <location>
        <begin position="1"/>
        <end position="24"/>
    </location>
</feature>
<keyword evidence="3" id="KW-1185">Reference proteome</keyword>
<organism evidence="2 3">
    <name type="scientific">Cirrhinus mrigala</name>
    <name type="common">Mrigala</name>
    <dbReference type="NCBI Taxonomy" id="683832"/>
    <lineage>
        <taxon>Eukaryota</taxon>
        <taxon>Metazoa</taxon>
        <taxon>Chordata</taxon>
        <taxon>Craniata</taxon>
        <taxon>Vertebrata</taxon>
        <taxon>Euteleostomi</taxon>
        <taxon>Actinopterygii</taxon>
        <taxon>Neopterygii</taxon>
        <taxon>Teleostei</taxon>
        <taxon>Ostariophysi</taxon>
        <taxon>Cypriniformes</taxon>
        <taxon>Cyprinidae</taxon>
        <taxon>Labeoninae</taxon>
        <taxon>Labeonini</taxon>
        <taxon>Cirrhinus</taxon>
    </lineage>
</organism>
<feature type="non-terminal residue" evidence="2">
    <location>
        <position position="84"/>
    </location>
</feature>
<sequence>VPGDCIDGWPRDPSRLDRTRDGVRVTSESPSLSLDCFRDTRLRTLHTTMSREQLNVGDLLPLLETSDLRQLDEIKGLINEHLNT</sequence>
<dbReference type="EMBL" id="JAMKFB020000021">
    <property type="protein sequence ID" value="KAL0162941.1"/>
    <property type="molecule type" value="Genomic_DNA"/>
</dbReference>
<gene>
    <name evidence="2" type="ORF">M9458_042337</name>
</gene>
<feature type="non-terminal residue" evidence="2">
    <location>
        <position position="1"/>
    </location>
</feature>
<comment type="caution">
    <text evidence="2">The sequence shown here is derived from an EMBL/GenBank/DDBJ whole genome shotgun (WGS) entry which is preliminary data.</text>
</comment>
<evidence type="ECO:0000313" key="2">
    <source>
        <dbReference type="EMBL" id="KAL0162941.1"/>
    </source>
</evidence>
<reference evidence="2 3" key="1">
    <citation type="submission" date="2024-05" db="EMBL/GenBank/DDBJ databases">
        <title>Genome sequencing and assembly of Indian major carp, Cirrhinus mrigala (Hamilton, 1822).</title>
        <authorList>
            <person name="Mohindra V."/>
            <person name="Chowdhury L.M."/>
            <person name="Lal K."/>
            <person name="Jena J.K."/>
        </authorList>
    </citation>
    <scope>NUCLEOTIDE SEQUENCE [LARGE SCALE GENOMIC DNA]</scope>
    <source>
        <strain evidence="2">CM1030</strain>
        <tissue evidence="2">Blood</tissue>
    </source>
</reference>